<dbReference type="RefSeq" id="XP_056769007.1">
    <property type="nucleotide sequence ID" value="XM_056904900.1"/>
</dbReference>
<gene>
    <name evidence="3" type="ORF">N7458_001517</name>
</gene>
<feature type="region of interest" description="Disordered" evidence="1">
    <location>
        <begin position="90"/>
        <end position="150"/>
    </location>
</feature>
<dbReference type="EMBL" id="JAPVEA010000002">
    <property type="protein sequence ID" value="KAJ5459965.1"/>
    <property type="molecule type" value="Genomic_DNA"/>
</dbReference>
<sequence length="150" mass="16894">MSQSKQPTVIPRWWYLIFFVGAIALFITGGALFGSCTYYAALACFVVAVIFKLIAWTLLILHCIQRRRYNQQQFASTYHTIPPMDLNQQPYGAYYAPPPGNQYSTQYSPHYSSQAPPYATAPTYPNPAYHGQKDVNSQPSSDTQTPAHYA</sequence>
<feature type="compositionally biased region" description="Polar residues" evidence="1">
    <location>
        <begin position="104"/>
        <end position="114"/>
    </location>
</feature>
<accession>A0AAD6CDN0</accession>
<name>A0AAD6CDN0_9EURO</name>
<evidence type="ECO:0000256" key="2">
    <source>
        <dbReference type="SAM" id="Phobius"/>
    </source>
</evidence>
<reference evidence="3" key="2">
    <citation type="journal article" date="2023" name="IMA Fungus">
        <title>Comparative genomic study of the Penicillium genus elucidates a diverse pangenome and 15 lateral gene transfer events.</title>
        <authorList>
            <person name="Petersen C."/>
            <person name="Sorensen T."/>
            <person name="Nielsen M.R."/>
            <person name="Sondergaard T.E."/>
            <person name="Sorensen J.L."/>
            <person name="Fitzpatrick D.A."/>
            <person name="Frisvad J.C."/>
            <person name="Nielsen K.L."/>
        </authorList>
    </citation>
    <scope>NUCLEOTIDE SEQUENCE</scope>
    <source>
        <strain evidence="3">IBT 16125</strain>
    </source>
</reference>
<feature type="compositionally biased region" description="Polar residues" evidence="1">
    <location>
        <begin position="134"/>
        <end position="150"/>
    </location>
</feature>
<protein>
    <submittedName>
        <fullName evidence="3">Uncharacterized protein</fullName>
    </submittedName>
</protein>
<dbReference type="AlphaFoldDB" id="A0AAD6CDN0"/>
<reference evidence="3" key="1">
    <citation type="submission" date="2022-12" db="EMBL/GenBank/DDBJ databases">
        <authorList>
            <person name="Petersen C."/>
        </authorList>
    </citation>
    <scope>NUCLEOTIDE SEQUENCE</scope>
    <source>
        <strain evidence="3">IBT 16125</strain>
    </source>
</reference>
<keyword evidence="4" id="KW-1185">Reference proteome</keyword>
<evidence type="ECO:0000313" key="3">
    <source>
        <dbReference type="EMBL" id="KAJ5459965.1"/>
    </source>
</evidence>
<evidence type="ECO:0000256" key="1">
    <source>
        <dbReference type="SAM" id="MobiDB-lite"/>
    </source>
</evidence>
<feature type="transmembrane region" description="Helical" evidence="2">
    <location>
        <begin position="39"/>
        <end position="61"/>
    </location>
</feature>
<proteinExistence type="predicted"/>
<comment type="caution">
    <text evidence="3">The sequence shown here is derived from an EMBL/GenBank/DDBJ whole genome shotgun (WGS) entry which is preliminary data.</text>
</comment>
<organism evidence="3 4">
    <name type="scientific">Penicillium daleae</name>
    <dbReference type="NCBI Taxonomy" id="63821"/>
    <lineage>
        <taxon>Eukaryota</taxon>
        <taxon>Fungi</taxon>
        <taxon>Dikarya</taxon>
        <taxon>Ascomycota</taxon>
        <taxon>Pezizomycotina</taxon>
        <taxon>Eurotiomycetes</taxon>
        <taxon>Eurotiomycetidae</taxon>
        <taxon>Eurotiales</taxon>
        <taxon>Aspergillaceae</taxon>
        <taxon>Penicillium</taxon>
    </lineage>
</organism>
<keyword evidence="2" id="KW-0472">Membrane</keyword>
<dbReference type="Proteomes" id="UP001213681">
    <property type="component" value="Unassembled WGS sequence"/>
</dbReference>
<feature type="transmembrane region" description="Helical" evidence="2">
    <location>
        <begin position="12"/>
        <end position="33"/>
    </location>
</feature>
<dbReference type="GeneID" id="81595143"/>
<keyword evidence="2" id="KW-0812">Transmembrane</keyword>
<feature type="compositionally biased region" description="Low complexity" evidence="1">
    <location>
        <begin position="115"/>
        <end position="129"/>
    </location>
</feature>
<evidence type="ECO:0000313" key="4">
    <source>
        <dbReference type="Proteomes" id="UP001213681"/>
    </source>
</evidence>
<keyword evidence="2" id="KW-1133">Transmembrane helix</keyword>